<keyword evidence="4 7" id="KW-0326">Glycosidase</keyword>
<comment type="caution">
    <text evidence="8">The sequence shown here is derived from an EMBL/GenBank/DDBJ whole genome shotgun (WGS) entry which is preliminary data.</text>
</comment>
<dbReference type="RefSeq" id="WP_310292146.1">
    <property type="nucleotide sequence ID" value="NZ_BAAAWO010000001.1"/>
</dbReference>
<dbReference type="PRINTS" id="PR00131">
    <property type="entry name" value="GLHYDRLASE1"/>
</dbReference>
<accession>A0ABU2BPB8</accession>
<dbReference type="Pfam" id="PF00232">
    <property type="entry name" value="Glyco_hydro_1"/>
    <property type="match status" value="1"/>
</dbReference>
<dbReference type="Proteomes" id="UP001183817">
    <property type="component" value="Unassembled WGS sequence"/>
</dbReference>
<evidence type="ECO:0000256" key="4">
    <source>
        <dbReference type="ARBA" id="ARBA00023295"/>
    </source>
</evidence>
<proteinExistence type="inferred from homology"/>
<dbReference type="InterPro" id="IPR018120">
    <property type="entry name" value="Glyco_hydro_1_AS"/>
</dbReference>
<dbReference type="PROSITE" id="PS00572">
    <property type="entry name" value="GLYCOSYL_HYDROL_F1_1"/>
    <property type="match status" value="1"/>
</dbReference>
<dbReference type="InterPro" id="IPR017853">
    <property type="entry name" value="GH"/>
</dbReference>
<protein>
    <recommendedName>
        <fullName evidence="2">beta-glucosidase</fullName>
        <ecNumber evidence="2">3.2.1.21</ecNumber>
    </recommendedName>
</protein>
<keyword evidence="3 7" id="KW-0378">Hydrolase</keyword>
<feature type="active site" description="Nucleophile" evidence="5">
    <location>
        <position position="398"/>
    </location>
</feature>
<dbReference type="PANTHER" id="PTHR10353:SF36">
    <property type="entry name" value="LP05116P"/>
    <property type="match status" value="1"/>
</dbReference>
<evidence type="ECO:0000313" key="8">
    <source>
        <dbReference type="EMBL" id="MDR7359578.1"/>
    </source>
</evidence>
<dbReference type="EC" id="3.2.1.21" evidence="2"/>
<sequence length="496" mass="54873">MTELPTTGTPHPLAAGLDSTRTLEFPPGFRFGSATAAFQIEGAAHEEGREDSIWDAFCRVPGAVFEGHDGSVAADHYHRMPQDVALMAELGLDTYRFSTSWARIKPGDRTLNPKGLDFYSRLVDELLGRGIAPWLTLYHWDLPQALQERGGWANRDTAYRFADYALEVFEHLKDRVTDWTTLNEPWCSSFLSYAGGEHAPGHTNPEEAVAAAHHLLLGHGLASGAMREVADKEHRLGITLNFTVADPANPANAVDVDAARRIDGAFNRIFLDPIFRGQYPTDVLEDMAEAGLERHIRGNDLEVIAAPIDVLGVNYYNGELVAGPTTPPAPDESLVFASDRGLPRRSPIVGSERVGRAWRDLPRTAMGWEVQPGGLERLLLRLEEHYTGPAGIPMVITENGAAYDDVADEAGFVDDSGDRLSFIDAHLRATHRAMEQGADVRGYLVWSLMDNFEWSFGYDKRFGIVRVDYDTQARIPKASAKWYAQVAASHRLPARR</sequence>
<evidence type="ECO:0000256" key="2">
    <source>
        <dbReference type="ARBA" id="ARBA00012744"/>
    </source>
</evidence>
<evidence type="ECO:0000256" key="5">
    <source>
        <dbReference type="PROSITE-ProRule" id="PRU10055"/>
    </source>
</evidence>
<dbReference type="GO" id="GO:0008422">
    <property type="term" value="F:beta-glucosidase activity"/>
    <property type="evidence" value="ECO:0007669"/>
    <property type="project" value="UniProtKB-EC"/>
</dbReference>
<dbReference type="SUPFAM" id="SSF51445">
    <property type="entry name" value="(Trans)glycosidases"/>
    <property type="match status" value="1"/>
</dbReference>
<keyword evidence="9" id="KW-1185">Reference proteome</keyword>
<dbReference type="EMBL" id="JAVDYI010000001">
    <property type="protein sequence ID" value="MDR7359578.1"/>
    <property type="molecule type" value="Genomic_DNA"/>
</dbReference>
<evidence type="ECO:0000256" key="6">
    <source>
        <dbReference type="RuleBase" id="RU003690"/>
    </source>
</evidence>
<dbReference type="InterPro" id="IPR033132">
    <property type="entry name" value="GH_1_N_CS"/>
</dbReference>
<evidence type="ECO:0000256" key="3">
    <source>
        <dbReference type="ARBA" id="ARBA00022801"/>
    </source>
</evidence>
<name>A0ABU2BPB8_9MICC</name>
<organism evidence="8 9">
    <name type="scientific">Paeniglutamicibacter sulfureus</name>
    <dbReference type="NCBI Taxonomy" id="43666"/>
    <lineage>
        <taxon>Bacteria</taxon>
        <taxon>Bacillati</taxon>
        <taxon>Actinomycetota</taxon>
        <taxon>Actinomycetes</taxon>
        <taxon>Micrococcales</taxon>
        <taxon>Micrococcaceae</taxon>
        <taxon>Paeniglutamicibacter</taxon>
    </lineage>
</organism>
<dbReference type="Gene3D" id="3.20.20.80">
    <property type="entry name" value="Glycosidases"/>
    <property type="match status" value="1"/>
</dbReference>
<evidence type="ECO:0000313" key="9">
    <source>
        <dbReference type="Proteomes" id="UP001183817"/>
    </source>
</evidence>
<dbReference type="InterPro" id="IPR001360">
    <property type="entry name" value="Glyco_hydro_1"/>
</dbReference>
<reference evidence="8 9" key="1">
    <citation type="submission" date="2023-07" db="EMBL/GenBank/DDBJ databases">
        <title>Sequencing the genomes of 1000 actinobacteria strains.</title>
        <authorList>
            <person name="Klenk H.-P."/>
        </authorList>
    </citation>
    <scope>NUCLEOTIDE SEQUENCE [LARGE SCALE GENOMIC DNA]</scope>
    <source>
        <strain evidence="8 9">DSM 20167</strain>
    </source>
</reference>
<dbReference type="PANTHER" id="PTHR10353">
    <property type="entry name" value="GLYCOSYL HYDROLASE"/>
    <property type="match status" value="1"/>
</dbReference>
<gene>
    <name evidence="8" type="ORF">J2S64_003269</name>
</gene>
<comment type="similarity">
    <text evidence="1 6">Belongs to the glycosyl hydrolase 1 family.</text>
</comment>
<evidence type="ECO:0000256" key="7">
    <source>
        <dbReference type="RuleBase" id="RU004468"/>
    </source>
</evidence>
<evidence type="ECO:0000256" key="1">
    <source>
        <dbReference type="ARBA" id="ARBA00010838"/>
    </source>
</evidence>
<dbReference type="PROSITE" id="PS00653">
    <property type="entry name" value="GLYCOSYL_HYDROL_F1_2"/>
    <property type="match status" value="1"/>
</dbReference>